<dbReference type="EMBL" id="JAVRRA010024858">
    <property type="protein sequence ID" value="KAK5127687.1"/>
    <property type="molecule type" value="Genomic_DNA"/>
</dbReference>
<organism evidence="8 9">
    <name type="scientific">Cryomyces antarcticus</name>
    <dbReference type="NCBI Taxonomy" id="329879"/>
    <lineage>
        <taxon>Eukaryota</taxon>
        <taxon>Fungi</taxon>
        <taxon>Dikarya</taxon>
        <taxon>Ascomycota</taxon>
        <taxon>Pezizomycotina</taxon>
        <taxon>Dothideomycetes</taxon>
        <taxon>Dothideomycetes incertae sedis</taxon>
        <taxon>Cryomyces</taxon>
    </lineage>
</organism>
<dbReference type="Pfam" id="PF00067">
    <property type="entry name" value="p450"/>
    <property type="match status" value="1"/>
</dbReference>
<name>A0ABR0KUE4_9PEZI</name>
<evidence type="ECO:0000256" key="1">
    <source>
        <dbReference type="ARBA" id="ARBA00001971"/>
    </source>
</evidence>
<dbReference type="InterPro" id="IPR036396">
    <property type="entry name" value="Cyt_P450_sf"/>
</dbReference>
<evidence type="ECO:0000313" key="9">
    <source>
        <dbReference type="Proteomes" id="UP001357485"/>
    </source>
</evidence>
<evidence type="ECO:0000256" key="2">
    <source>
        <dbReference type="ARBA" id="ARBA00010617"/>
    </source>
</evidence>
<dbReference type="InterPro" id="IPR002403">
    <property type="entry name" value="Cyt_P450_E_grp-IV"/>
</dbReference>
<evidence type="ECO:0008006" key="10">
    <source>
        <dbReference type="Google" id="ProtNLM"/>
    </source>
</evidence>
<evidence type="ECO:0000313" key="8">
    <source>
        <dbReference type="EMBL" id="KAK5127687.1"/>
    </source>
</evidence>
<evidence type="ECO:0000256" key="5">
    <source>
        <dbReference type="RuleBase" id="RU000461"/>
    </source>
</evidence>
<keyword evidence="7" id="KW-0472">Membrane</keyword>
<keyword evidence="5" id="KW-0503">Monooxygenase</keyword>
<feature type="compositionally biased region" description="Low complexity" evidence="6">
    <location>
        <begin position="427"/>
        <end position="438"/>
    </location>
</feature>
<comment type="cofactor">
    <cofactor evidence="1">
        <name>heme</name>
        <dbReference type="ChEBI" id="CHEBI:30413"/>
    </cofactor>
</comment>
<evidence type="ECO:0000256" key="7">
    <source>
        <dbReference type="SAM" id="Phobius"/>
    </source>
</evidence>
<dbReference type="PRINTS" id="PR00465">
    <property type="entry name" value="EP450IV"/>
</dbReference>
<evidence type="ECO:0000256" key="6">
    <source>
        <dbReference type="SAM" id="MobiDB-lite"/>
    </source>
</evidence>
<evidence type="ECO:0000256" key="3">
    <source>
        <dbReference type="ARBA" id="ARBA00022723"/>
    </source>
</evidence>
<dbReference type="InterPro" id="IPR001128">
    <property type="entry name" value="Cyt_P450"/>
</dbReference>
<dbReference type="CDD" id="cd11040">
    <property type="entry name" value="CYP7_CYP8-like"/>
    <property type="match status" value="1"/>
</dbReference>
<dbReference type="Gene3D" id="1.10.630.10">
    <property type="entry name" value="Cytochrome P450"/>
    <property type="match status" value="1"/>
</dbReference>
<proteinExistence type="inferred from homology"/>
<sequence length="539" mass="59628">MDYNYGSSFTLGMAVLAALAVAAALLQRMLKIEKDPREPPFIPEGVPYIGHLIGMVQQGAKYYQGITDRLALPIYTLRTINSRTYVVNSPELAAAVQRNSKTLTFNPIALAVSSRMSQFDKATVTTLRVNMNSEEGNWGVFPETHDMMYAILAPGPDLEDMNARVLTQLASVINALSPRQDGEDMKLWAWLRHTFTCCSSHAVYGPENPFAMNPELEPAFWDFEAGLITLLVNVFPSITATKAYYGREAVLAALREYVEKERYRTASKLIQERIGLNARYGFSKKMQAHAELAMLFGSLVNAAPTCFWLLVQIFSRPWLLAEVREEVMHCVSQESDGIAIVRTINVKRLVRECPLFNSTYREVLRFTASIASSRLALADTVISSAKGDSYLLKKGSVIQIQGGVIHADASVWGEDVKEFKPRRFLASPSAHPSAVSAGADEKHQTAAPEPKKLHPAAFRAFGGGSTLCPGRHFAQVEILSFVALFVAGFDVTAVDGALVVAPEKEETRIPLGIQKPLTDIDVRVKRRQGNEEVVWRFVN</sequence>
<feature type="transmembrane region" description="Helical" evidence="7">
    <location>
        <begin position="6"/>
        <end position="26"/>
    </location>
</feature>
<dbReference type="SUPFAM" id="SSF48264">
    <property type="entry name" value="Cytochrome P450"/>
    <property type="match status" value="1"/>
</dbReference>
<feature type="region of interest" description="Disordered" evidence="6">
    <location>
        <begin position="427"/>
        <end position="449"/>
    </location>
</feature>
<dbReference type="PANTHER" id="PTHR47582">
    <property type="entry name" value="P450, PUTATIVE (EUROFUNG)-RELATED"/>
    <property type="match status" value="1"/>
</dbReference>
<dbReference type="InterPro" id="IPR053007">
    <property type="entry name" value="CYP450_monoxygenase_sec-met"/>
</dbReference>
<comment type="caution">
    <text evidence="8">The sequence shown here is derived from an EMBL/GenBank/DDBJ whole genome shotgun (WGS) entry which is preliminary data.</text>
</comment>
<keyword evidence="9" id="KW-1185">Reference proteome</keyword>
<keyword evidence="5" id="KW-0560">Oxidoreductase</keyword>
<feature type="compositionally biased region" description="Basic and acidic residues" evidence="6">
    <location>
        <begin position="439"/>
        <end position="449"/>
    </location>
</feature>
<dbReference type="PROSITE" id="PS00086">
    <property type="entry name" value="CYTOCHROME_P450"/>
    <property type="match status" value="1"/>
</dbReference>
<keyword evidence="5" id="KW-0349">Heme</keyword>
<dbReference type="InterPro" id="IPR017972">
    <property type="entry name" value="Cyt_P450_CS"/>
</dbReference>
<protein>
    <recommendedName>
        <fullName evidence="10">Cytochrome P450</fullName>
    </recommendedName>
</protein>
<evidence type="ECO:0000256" key="4">
    <source>
        <dbReference type="ARBA" id="ARBA00023004"/>
    </source>
</evidence>
<keyword evidence="3 5" id="KW-0479">Metal-binding</keyword>
<gene>
    <name evidence="8" type="ORF">LTR16_002785</name>
</gene>
<keyword evidence="7" id="KW-1133">Transmembrane helix</keyword>
<keyword evidence="7" id="KW-0812">Transmembrane</keyword>
<dbReference type="PANTHER" id="PTHR47582:SF1">
    <property type="entry name" value="P450, PUTATIVE (EUROFUNG)-RELATED"/>
    <property type="match status" value="1"/>
</dbReference>
<accession>A0ABR0KUE4</accession>
<dbReference type="Proteomes" id="UP001357485">
    <property type="component" value="Unassembled WGS sequence"/>
</dbReference>
<keyword evidence="4 5" id="KW-0408">Iron</keyword>
<reference evidence="8 9" key="1">
    <citation type="submission" date="2023-08" db="EMBL/GenBank/DDBJ databases">
        <title>Black Yeasts Isolated from many extreme environments.</title>
        <authorList>
            <person name="Coleine C."/>
            <person name="Stajich J.E."/>
            <person name="Selbmann L."/>
        </authorList>
    </citation>
    <scope>NUCLEOTIDE SEQUENCE [LARGE SCALE GENOMIC DNA]</scope>
    <source>
        <strain evidence="8 9">CCFEE 536</strain>
    </source>
</reference>
<comment type="similarity">
    <text evidence="2 5">Belongs to the cytochrome P450 family.</text>
</comment>